<dbReference type="STRING" id="999541.bgla_2g14860"/>
<dbReference type="eggNOG" id="COG2203">
    <property type="taxonomic scope" value="Bacteria"/>
</dbReference>
<dbReference type="Proteomes" id="UP000008316">
    <property type="component" value="Chromosome 2"/>
</dbReference>
<evidence type="ECO:0000313" key="4">
    <source>
        <dbReference type="EMBL" id="AEA63932.1"/>
    </source>
</evidence>
<evidence type="ECO:0000256" key="1">
    <source>
        <dbReference type="SAM" id="Phobius"/>
    </source>
</evidence>
<dbReference type="InterPro" id="IPR029016">
    <property type="entry name" value="GAF-like_dom_sf"/>
</dbReference>
<reference evidence="4 5" key="1">
    <citation type="journal article" date="2011" name="J. Bacteriol.">
        <title>Complete genome sequence of Burkholderia gladioli BSR3.</title>
        <authorList>
            <person name="Seo Y.S."/>
            <person name="Lim J."/>
            <person name="Choi B.S."/>
            <person name="Kim H."/>
            <person name="Goo E."/>
            <person name="Lee B."/>
            <person name="Lim J.S."/>
            <person name="Choi I.Y."/>
            <person name="Moon J.S."/>
            <person name="Kim J."/>
            <person name="Hwang I."/>
        </authorList>
    </citation>
    <scope>NUCLEOTIDE SEQUENCE [LARGE SCALE GENOMIC DNA]</scope>
    <source>
        <strain evidence="4 5">BSR3</strain>
    </source>
</reference>
<dbReference type="Pfam" id="PF13492">
    <property type="entry name" value="GAF_3"/>
    <property type="match status" value="1"/>
</dbReference>
<dbReference type="EMBL" id="CP002600">
    <property type="protein sequence ID" value="AEA63932.1"/>
    <property type="molecule type" value="Genomic_DNA"/>
</dbReference>
<dbReference type="InterPro" id="IPR038367">
    <property type="entry name" value="PelD_GGDEF_sf"/>
</dbReference>
<accession>F2LN48</accession>
<name>F2LN48_BURGS</name>
<dbReference type="HOGENOM" id="CLU_046136_1_0_4"/>
<dbReference type="RefSeq" id="WP_013690259.1">
    <property type="nucleotide sequence ID" value="NC_015376.1"/>
</dbReference>
<dbReference type="Gene3D" id="3.30.450.40">
    <property type="match status" value="1"/>
</dbReference>
<dbReference type="KEGG" id="bgd:bgla_2g14860"/>
<dbReference type="InterPro" id="IPR003018">
    <property type="entry name" value="GAF"/>
</dbReference>
<evidence type="ECO:0000313" key="5">
    <source>
        <dbReference type="Proteomes" id="UP000008316"/>
    </source>
</evidence>
<proteinExistence type="predicted"/>
<gene>
    <name evidence="4" type="ordered locus">bgla_2g14860</name>
</gene>
<keyword evidence="5" id="KW-1185">Reference proteome</keyword>
<keyword evidence="1 4" id="KW-0812">Transmembrane</keyword>
<organism evidence="4 5">
    <name type="scientific">Burkholderia gladioli (strain BSR3)</name>
    <dbReference type="NCBI Taxonomy" id="999541"/>
    <lineage>
        <taxon>Bacteria</taxon>
        <taxon>Pseudomonadati</taxon>
        <taxon>Pseudomonadota</taxon>
        <taxon>Betaproteobacteria</taxon>
        <taxon>Burkholderiales</taxon>
        <taxon>Burkholderiaceae</taxon>
        <taxon>Burkholderia</taxon>
    </lineage>
</organism>
<evidence type="ECO:0000259" key="2">
    <source>
        <dbReference type="Pfam" id="PF13492"/>
    </source>
</evidence>
<protein>
    <submittedName>
        <fullName evidence="4">Putative transmembrane protein</fullName>
    </submittedName>
</protein>
<dbReference type="AlphaFoldDB" id="F2LN48"/>
<feature type="domain" description="GAF" evidence="2">
    <location>
        <begin position="246"/>
        <end position="360"/>
    </location>
</feature>
<evidence type="ECO:0000259" key="3">
    <source>
        <dbReference type="Pfam" id="PF16963"/>
    </source>
</evidence>
<feature type="transmembrane region" description="Helical" evidence="1">
    <location>
        <begin position="47"/>
        <end position="67"/>
    </location>
</feature>
<dbReference type="Pfam" id="PF16963">
    <property type="entry name" value="PelD_GGDEF"/>
    <property type="match status" value="1"/>
</dbReference>
<keyword evidence="1" id="KW-0472">Membrane</keyword>
<feature type="transmembrane region" description="Helical" evidence="1">
    <location>
        <begin position="151"/>
        <end position="171"/>
    </location>
</feature>
<keyword evidence="1" id="KW-1133">Transmembrane helix</keyword>
<dbReference type="Gene3D" id="3.30.70.2880">
    <property type="match status" value="1"/>
</dbReference>
<feature type="transmembrane region" description="Helical" evidence="1">
    <location>
        <begin position="119"/>
        <end position="139"/>
    </location>
</feature>
<dbReference type="InterPro" id="IPR031583">
    <property type="entry name" value="PelD_GGDEF"/>
</dbReference>
<dbReference type="SUPFAM" id="SSF55781">
    <property type="entry name" value="GAF domain-like"/>
    <property type="match status" value="1"/>
</dbReference>
<feature type="domain" description="PelD GGDEF" evidence="3">
    <location>
        <begin position="379"/>
        <end position="503"/>
    </location>
</feature>
<sequence length="507" mass="54537">MNTQATGPDPGESRAAPRSRTVRATGAAAWWSTLIAPPEGSARRRTVALLETLGFTLIAIGLCRAFSADDPLLIHSGFGWIWLVPVVVSLRYGSVAGLVSGFVLLAAWYLLYPAVPVPVVTAVAAGAGPAGASASAVFAGDTVLSRPFPVGFFFGGFFLTLLTGQFGDIWMSRLRQNRIANDYLSERLSILTRNQFMLRLSHERLEQDLLSRPATLRDSLARLRAVVFEQLPSPAEQGDLALRGAQAFLDAAAQAVQLEVASVHAWRQGAPAAEAAASVGGAGPLDVHDPLVREAIETRRLVHVDAQAHAGAAAIGSRYLACVPLLDVKGEPVGVVAIERMPFLALTRDNLQFLLVLCSFYADGVRHAEVSHEMLSAFPACPQRFALDYARLVHLRRDSQVLSSVVTLVFDNDEQGAALSEHIVRTRRALDSQWEVIGSKRRAVLTLMPLSGASGVDGYLLRIEDNLRAQFGVDFEAAHVAVYSMNVPASEPIRPLVKLMEHCGVAG</sequence>
<feature type="transmembrane region" description="Helical" evidence="1">
    <location>
        <begin position="79"/>
        <end position="112"/>
    </location>
</feature>